<organism evidence="8 9">
    <name type="scientific">Lactovum miscens</name>
    <dbReference type="NCBI Taxonomy" id="190387"/>
    <lineage>
        <taxon>Bacteria</taxon>
        <taxon>Bacillati</taxon>
        <taxon>Bacillota</taxon>
        <taxon>Bacilli</taxon>
        <taxon>Lactobacillales</taxon>
        <taxon>Streptococcaceae</taxon>
        <taxon>Lactovum</taxon>
    </lineage>
</organism>
<proteinExistence type="inferred from homology"/>
<dbReference type="GO" id="GO:0007062">
    <property type="term" value="P:sister chromatid cohesion"/>
    <property type="evidence" value="ECO:0007669"/>
    <property type="project" value="InterPro"/>
</dbReference>
<dbReference type="EMBL" id="JACHHV010000012">
    <property type="protein sequence ID" value="MBB5888029.1"/>
    <property type="molecule type" value="Genomic_DNA"/>
</dbReference>
<dbReference type="InterPro" id="IPR003395">
    <property type="entry name" value="RecF/RecN/SMC_N"/>
</dbReference>
<evidence type="ECO:0000256" key="4">
    <source>
        <dbReference type="ARBA" id="ARBA00023054"/>
    </source>
</evidence>
<dbReference type="Pfam" id="PF06470">
    <property type="entry name" value="SMC_hinge"/>
    <property type="match status" value="1"/>
</dbReference>
<evidence type="ECO:0000256" key="3">
    <source>
        <dbReference type="ARBA" id="ARBA00022840"/>
    </source>
</evidence>
<evidence type="ECO:0000256" key="6">
    <source>
        <dbReference type="HAMAP-Rule" id="MF_01894"/>
    </source>
</evidence>
<dbReference type="InterPro" id="IPR036277">
    <property type="entry name" value="SMC_hinge_sf"/>
</dbReference>
<dbReference type="Pfam" id="PF02463">
    <property type="entry name" value="SMC_N"/>
    <property type="match status" value="1"/>
</dbReference>
<dbReference type="Gene3D" id="1.20.1060.20">
    <property type="match status" value="1"/>
</dbReference>
<dbReference type="GO" id="GO:0005737">
    <property type="term" value="C:cytoplasm"/>
    <property type="evidence" value="ECO:0007669"/>
    <property type="project" value="UniProtKB-SubCell"/>
</dbReference>
<dbReference type="NCBIfam" id="TIGR02168">
    <property type="entry name" value="SMC_prok_B"/>
    <property type="match status" value="1"/>
</dbReference>
<feature type="coiled-coil region" evidence="6">
    <location>
        <begin position="262"/>
        <end position="366"/>
    </location>
</feature>
<feature type="coiled-coil region" evidence="6">
    <location>
        <begin position="167"/>
        <end position="201"/>
    </location>
</feature>
<keyword evidence="3 6" id="KW-0067">ATP-binding</keyword>
<sequence>MYLKKLEIHGFKSFADRTKIDFDHGITAIVGPNGSGKSNITEALRWALGEQSAKSLRGAKMPDVIFAGTEKRKAQNFAEVTAHFDNTGRYLDSDNKEVVVTRRLYRNGDSEFLINGKKKRLRDIHDMFLDTGLGRDSFSIISQGRIESVFSSKPEERRAIIEEAAGVLKFKTRKAETESKLKAMQDNLDRLEDIIYELSGQLPSLKSQRDVALQFQTLDASRHKLALSLLVAHVKQARSQYDDSSTEVEEVLGSLDALILSQKDFEDKVQSLKYQRDQADKERESLQSQALSLTELKSDLEKQIERFDRAAEDQTKSDQARAEQIETFSQEKTELEKRLSENREVLENLHHQKLILDGKIKELEEDLEAFSESPEAQTEHLRESYLILVNKESTLSNQLTKNQADADNLLRQQVESDSSNKENLEKLTIISSDLLRIQADYETQKSEIDMIFSDLQTKNQALQNVQSQKSESELAQYKVLERYNKQRAQLNSLENIRENHSNLFAGVRAVMRENPNGIIGVVADLLSFDSKYEPALEVALGGGAQSIVTENEQAAQAAIRYLRESKQGRATFLPLTTIKSREFRDYSRVSGMPGFIDLASNLVQFDEKLRPAISSLLGTTIIVDNGDNATVIARAMNFNVRIVTLDGSLLSPGGSYSGGSRQNRNNSTFIANEIEQLKQEVSQLENLLKEKEKIAQKFVDAEKSLTAEITQLHTQGEEKRLLGKESELRVKQLSQQKDDLEELISLSSGPETEELITQLKLDNFEIQVELDEIAKSKDKINSELDIVKSSSEERNSLVAEKSASLTDFKVEVSRINSELNFSKTENSRFESSLANISLRLDSLNQAETIKIDSATRANFQKQLMEANQKLQDTNVKQVSLRFAREDFSAQIEDLEVKNFSAREEIQIYHDRKTRLELQIEQLEANLKAAQISLSEEYQISFDEAESQSETIDDGELPKAERDLRGVEHQIRRLGPVNLDSIQQYAEVSDRYAFLNTQKGDLLESKNLLIGTMTEMDDEVRARFKSTYDAVRVSFKQTFSQMFGGGEADLVLTSDNLLDAGIDILAQPPGKRLGSLTLMSGGEKALTALALLFAILRVRTVPFVVLDEVEAALDEANVKRFGDYMNHFDNSNQFIVVTHRKGTMAAAKGMYGVTMSEAGVSKIVSVRFEEK</sequence>
<dbReference type="Gene3D" id="3.40.50.300">
    <property type="entry name" value="P-loop containing nucleotide triphosphate hydrolases"/>
    <property type="match status" value="2"/>
</dbReference>
<dbReference type="AlphaFoldDB" id="A0A841C9G2"/>
<dbReference type="GO" id="GO:0005694">
    <property type="term" value="C:chromosome"/>
    <property type="evidence" value="ECO:0007669"/>
    <property type="project" value="InterPro"/>
</dbReference>
<feature type="coiled-coil region" evidence="6">
    <location>
        <begin position="667"/>
        <end position="743"/>
    </location>
</feature>
<evidence type="ECO:0000256" key="1">
    <source>
        <dbReference type="ARBA" id="ARBA00022490"/>
    </source>
</evidence>
<dbReference type="GO" id="GO:0003677">
    <property type="term" value="F:DNA binding"/>
    <property type="evidence" value="ECO:0007669"/>
    <property type="project" value="UniProtKB-UniRule"/>
</dbReference>
<accession>A0A841C9G2</accession>
<dbReference type="PANTHER" id="PTHR43977">
    <property type="entry name" value="STRUCTURAL MAINTENANCE OF CHROMOSOMES PROTEIN 3"/>
    <property type="match status" value="1"/>
</dbReference>
<dbReference type="Gene3D" id="3.30.70.1620">
    <property type="match status" value="1"/>
</dbReference>
<dbReference type="InterPro" id="IPR024704">
    <property type="entry name" value="SMC"/>
</dbReference>
<keyword evidence="4 6" id="KW-0175">Coiled coil</keyword>
<feature type="coiled-coil region" evidence="6">
    <location>
        <begin position="856"/>
        <end position="939"/>
    </location>
</feature>
<dbReference type="InterPro" id="IPR011890">
    <property type="entry name" value="SMC_prok"/>
</dbReference>
<dbReference type="GO" id="GO:0006260">
    <property type="term" value="P:DNA replication"/>
    <property type="evidence" value="ECO:0007669"/>
    <property type="project" value="UniProtKB-UniRule"/>
</dbReference>
<dbReference type="GO" id="GO:0007059">
    <property type="term" value="P:chromosome segregation"/>
    <property type="evidence" value="ECO:0007669"/>
    <property type="project" value="UniProtKB-UniRule"/>
</dbReference>
<reference evidence="8 9" key="1">
    <citation type="submission" date="2020-08" db="EMBL/GenBank/DDBJ databases">
        <title>Genomic Encyclopedia of Type Strains, Phase IV (KMG-IV): sequencing the most valuable type-strain genomes for metagenomic binning, comparative biology and taxonomic classification.</title>
        <authorList>
            <person name="Goeker M."/>
        </authorList>
    </citation>
    <scope>NUCLEOTIDE SEQUENCE [LARGE SCALE GENOMIC DNA]</scope>
    <source>
        <strain evidence="8 9">DSM 14925</strain>
    </source>
</reference>
<comment type="domain">
    <text evidence="6">Contains large globular domains required for ATP hydrolysis at each terminus and a third globular domain forming a flexible hinge near the middle of the molecule. These domains are separated by coiled-coil structures.</text>
</comment>
<name>A0A841C9G2_9LACT</name>
<comment type="subcellular location">
    <subcellularLocation>
        <location evidence="6">Cytoplasm</location>
    </subcellularLocation>
</comment>
<dbReference type="FunFam" id="3.40.50.300:FF:000984">
    <property type="entry name" value="Chromosome partition protein Smc"/>
    <property type="match status" value="1"/>
</dbReference>
<dbReference type="GO" id="GO:0016887">
    <property type="term" value="F:ATP hydrolysis activity"/>
    <property type="evidence" value="ECO:0007669"/>
    <property type="project" value="InterPro"/>
</dbReference>
<gene>
    <name evidence="6" type="primary">smc</name>
    <name evidence="8" type="ORF">HNQ37_000919</name>
</gene>
<evidence type="ECO:0000256" key="5">
    <source>
        <dbReference type="ARBA" id="ARBA00023125"/>
    </source>
</evidence>
<dbReference type="CDD" id="cd03278">
    <property type="entry name" value="ABC_SMC_barmotin"/>
    <property type="match status" value="1"/>
</dbReference>
<evidence type="ECO:0000313" key="8">
    <source>
        <dbReference type="EMBL" id="MBB5888029.1"/>
    </source>
</evidence>
<dbReference type="SUPFAM" id="SSF75553">
    <property type="entry name" value="Smc hinge domain"/>
    <property type="match status" value="1"/>
</dbReference>
<evidence type="ECO:0000256" key="2">
    <source>
        <dbReference type="ARBA" id="ARBA00022741"/>
    </source>
</evidence>
<dbReference type="Proteomes" id="UP000562464">
    <property type="component" value="Unassembled WGS sequence"/>
</dbReference>
<dbReference type="InterPro" id="IPR010935">
    <property type="entry name" value="SMC_hinge"/>
</dbReference>
<keyword evidence="5 6" id="KW-0238">DNA-binding</keyword>
<dbReference type="GO" id="GO:0005524">
    <property type="term" value="F:ATP binding"/>
    <property type="evidence" value="ECO:0007669"/>
    <property type="project" value="UniProtKB-UniRule"/>
</dbReference>
<dbReference type="GO" id="GO:0030261">
    <property type="term" value="P:chromosome condensation"/>
    <property type="evidence" value="ECO:0007669"/>
    <property type="project" value="InterPro"/>
</dbReference>
<dbReference type="HAMAP" id="MF_01894">
    <property type="entry name" value="Smc_prok"/>
    <property type="match status" value="1"/>
</dbReference>
<comment type="function">
    <text evidence="6">Required for chromosome condensation and partitioning.</text>
</comment>
<keyword evidence="1 6" id="KW-0963">Cytoplasm</keyword>
<dbReference type="SMART" id="SM00968">
    <property type="entry name" value="SMC_hinge"/>
    <property type="match status" value="1"/>
</dbReference>
<keyword evidence="2 6" id="KW-0547">Nucleotide-binding</keyword>
<dbReference type="SUPFAM" id="SSF52540">
    <property type="entry name" value="P-loop containing nucleoside triphosphate hydrolases"/>
    <property type="match status" value="1"/>
</dbReference>
<keyword evidence="9" id="KW-1185">Reference proteome</keyword>
<comment type="subunit">
    <text evidence="6">Homodimer.</text>
</comment>
<feature type="binding site" evidence="6">
    <location>
        <begin position="32"/>
        <end position="39"/>
    </location>
    <ligand>
        <name>ATP</name>
        <dbReference type="ChEBI" id="CHEBI:30616"/>
    </ligand>
</feature>
<evidence type="ECO:0000259" key="7">
    <source>
        <dbReference type="SMART" id="SM00968"/>
    </source>
</evidence>
<comment type="similarity">
    <text evidence="6">Belongs to the SMC family.</text>
</comment>
<feature type="domain" description="SMC hinge" evidence="7">
    <location>
        <begin position="516"/>
        <end position="633"/>
    </location>
</feature>
<evidence type="ECO:0000313" key="9">
    <source>
        <dbReference type="Proteomes" id="UP000562464"/>
    </source>
</evidence>
<comment type="caution">
    <text evidence="8">The sequence shown here is derived from an EMBL/GenBank/DDBJ whole genome shotgun (WGS) entry which is preliminary data.</text>
</comment>
<protein>
    <recommendedName>
        <fullName evidence="6">Chromosome partition protein Smc</fullName>
    </recommendedName>
</protein>
<dbReference type="PIRSF" id="PIRSF005719">
    <property type="entry name" value="SMC"/>
    <property type="match status" value="1"/>
</dbReference>
<dbReference type="InterPro" id="IPR027417">
    <property type="entry name" value="P-loop_NTPase"/>
</dbReference>
<dbReference type="RefSeq" id="WP_183539699.1">
    <property type="nucleotide sequence ID" value="NZ_JACHHV010000012.1"/>
</dbReference>